<dbReference type="SMART" id="SM00905">
    <property type="entry name" value="FolB"/>
    <property type="match status" value="1"/>
</dbReference>
<name>A0A1E7NJ07_CAMJU</name>
<dbReference type="Gene3D" id="3.30.1130.10">
    <property type="match status" value="1"/>
</dbReference>
<feature type="domain" description="Dihydroneopterin aldolase/epimerase" evidence="1">
    <location>
        <begin position="5"/>
        <end position="103"/>
    </location>
</feature>
<proteinExistence type="predicted"/>
<dbReference type="InterPro" id="IPR006157">
    <property type="entry name" value="FolB_dom"/>
</dbReference>
<dbReference type="SUPFAM" id="SSF55620">
    <property type="entry name" value="Tetrahydrobiopterin biosynthesis enzymes-like"/>
    <property type="match status" value="1"/>
</dbReference>
<dbReference type="RefSeq" id="WP_070243290.1">
    <property type="nucleotide sequence ID" value="NZ_JASUQW010000006.1"/>
</dbReference>
<dbReference type="EMBL" id="PRCK01000005">
    <property type="protein sequence ID" value="RTJ95175.1"/>
    <property type="molecule type" value="Genomic_DNA"/>
</dbReference>
<dbReference type="AlphaFoldDB" id="A0A1E7NJ07"/>
<dbReference type="Proteomes" id="UP000287237">
    <property type="component" value="Unassembled WGS sequence"/>
</dbReference>
<accession>A0A1E7NJ07</accession>
<comment type="caution">
    <text evidence="2">The sequence shown here is derived from an EMBL/GenBank/DDBJ whole genome shotgun (WGS) entry which is preliminary data.</text>
</comment>
<dbReference type="Pfam" id="PF02152">
    <property type="entry name" value="FolB"/>
    <property type="match status" value="1"/>
</dbReference>
<protein>
    <submittedName>
        <fullName evidence="2">Dihydroneopterin aldolase</fullName>
    </submittedName>
</protein>
<gene>
    <name evidence="2" type="ORF">C3H42_06525</name>
</gene>
<dbReference type="GO" id="GO:0006760">
    <property type="term" value="P:folic acid-containing compound metabolic process"/>
    <property type="evidence" value="ECO:0007669"/>
    <property type="project" value="InterPro"/>
</dbReference>
<organism evidence="2 3">
    <name type="scientific">Campylobacter jejuni</name>
    <dbReference type="NCBI Taxonomy" id="197"/>
    <lineage>
        <taxon>Bacteria</taxon>
        <taxon>Pseudomonadati</taxon>
        <taxon>Campylobacterota</taxon>
        <taxon>Epsilonproteobacteria</taxon>
        <taxon>Campylobacterales</taxon>
        <taxon>Campylobacteraceae</taxon>
        <taxon>Campylobacter</taxon>
    </lineage>
</organism>
<evidence type="ECO:0000313" key="3">
    <source>
        <dbReference type="Proteomes" id="UP000287237"/>
    </source>
</evidence>
<sequence>MQSHIKIKFHFKCIIGILDFERRKKQKIIIKLKAKANEFLNYAEVITKIKKWYKKEEFYTLEESLDFVSLNLKKDFPNLTNLNIKIFKPHIIKNATVGVKLKKKYKFFFKDI</sequence>
<evidence type="ECO:0000313" key="2">
    <source>
        <dbReference type="EMBL" id="RTJ95175.1"/>
    </source>
</evidence>
<dbReference type="NCBIfam" id="TIGR00526">
    <property type="entry name" value="folB_dom"/>
    <property type="match status" value="1"/>
</dbReference>
<evidence type="ECO:0000259" key="1">
    <source>
        <dbReference type="SMART" id="SM00905"/>
    </source>
</evidence>
<reference evidence="2 3" key="1">
    <citation type="journal article" date="2019" name="Appl. Environ. Microbiol.">
        <title>Population genetics and characterization of Campylobacter jejuni isolates in western jackdaws and game birds in Finland.</title>
        <authorList>
            <person name="Kovanen S."/>
            <person name="Rossi M."/>
            <person name="Pohja-Mykra M."/>
            <person name="Nieminen T."/>
            <person name="Raunio-Saarnisto M."/>
            <person name="Sauvala M."/>
            <person name="Fredriksson-Ahomaa M."/>
            <person name="Hanninen M.L."/>
            <person name="Kivisto R."/>
        </authorList>
    </citation>
    <scope>NUCLEOTIDE SEQUENCE [LARGE SCALE GENOMIC DNA]</scope>
    <source>
        <strain evidence="2 3">CB296</strain>
    </source>
</reference>
<dbReference type="InterPro" id="IPR043133">
    <property type="entry name" value="GTP-CH-I_C/QueF"/>
</dbReference>
<dbReference type="GO" id="GO:0004150">
    <property type="term" value="F:dihydroneopterin aldolase activity"/>
    <property type="evidence" value="ECO:0007669"/>
    <property type="project" value="InterPro"/>
</dbReference>